<evidence type="ECO:0000256" key="2">
    <source>
        <dbReference type="SAM" id="Phobius"/>
    </source>
</evidence>
<sequence length="192" mass="19402">MSDQPRYPSYPGDDPGQGDNGPGSASDPGQAPPPGYGQAPAPGYGQAPPPPGYGQVPPPGYGQVPPAGYGQVPPSFGQGPPVYGQTPEHGFGPPPSYGYPQQGYGYQPRGVTSTKAVLGLVFGIVSILFCYVGLIIGPIAVLLSVLARNEIDDAPHGTVEGRGMAIAGLVTGIIGTLIWGAVIALIVVASVQ</sequence>
<feature type="region of interest" description="Disordered" evidence="1">
    <location>
        <begin position="1"/>
        <end position="99"/>
    </location>
</feature>
<evidence type="ECO:0000256" key="1">
    <source>
        <dbReference type="SAM" id="MobiDB-lite"/>
    </source>
</evidence>
<keyword evidence="2" id="KW-1133">Transmembrane helix</keyword>
<feature type="compositionally biased region" description="Low complexity" evidence="1">
    <location>
        <begin position="36"/>
        <end position="46"/>
    </location>
</feature>
<reference evidence="4 5" key="1">
    <citation type="submission" date="2018-08" db="EMBL/GenBank/DDBJ databases">
        <title>Aeromicrobium sp. M2KJ-4, whole genome shotgun sequence.</title>
        <authorList>
            <person name="Tuo L."/>
        </authorList>
    </citation>
    <scope>NUCLEOTIDE SEQUENCE [LARGE SCALE GENOMIC DNA]</scope>
    <source>
        <strain evidence="4 5">M2KJ-4</strain>
    </source>
</reference>
<keyword evidence="5" id="KW-1185">Reference proteome</keyword>
<feature type="transmembrane region" description="Helical" evidence="2">
    <location>
        <begin position="117"/>
        <end position="146"/>
    </location>
</feature>
<keyword evidence="2" id="KW-0812">Transmembrane</keyword>
<dbReference type="RefSeq" id="WP_119704960.1">
    <property type="nucleotide sequence ID" value="NZ_JBHSOI010000002.1"/>
</dbReference>
<accession>A0A371P4L7</accession>
<protein>
    <submittedName>
        <fullName evidence="4">DUF4190 domain-containing protein</fullName>
    </submittedName>
</protein>
<feature type="compositionally biased region" description="Low complexity" evidence="1">
    <location>
        <begin position="61"/>
        <end position="70"/>
    </location>
</feature>
<proteinExistence type="predicted"/>
<dbReference type="EMBL" id="QUBR01000002">
    <property type="protein sequence ID" value="REK70366.1"/>
    <property type="molecule type" value="Genomic_DNA"/>
</dbReference>
<dbReference type="AlphaFoldDB" id="A0A371P4L7"/>
<dbReference type="Proteomes" id="UP000265581">
    <property type="component" value="Unassembled WGS sequence"/>
</dbReference>
<feature type="domain" description="DUF4190" evidence="3">
    <location>
        <begin position="116"/>
        <end position="181"/>
    </location>
</feature>
<evidence type="ECO:0000313" key="5">
    <source>
        <dbReference type="Proteomes" id="UP000265581"/>
    </source>
</evidence>
<feature type="transmembrane region" description="Helical" evidence="2">
    <location>
        <begin position="166"/>
        <end position="191"/>
    </location>
</feature>
<evidence type="ECO:0000313" key="4">
    <source>
        <dbReference type="EMBL" id="REK70366.1"/>
    </source>
</evidence>
<evidence type="ECO:0000259" key="3">
    <source>
        <dbReference type="Pfam" id="PF13828"/>
    </source>
</evidence>
<name>A0A371P4L7_9ACTN</name>
<comment type="caution">
    <text evidence="4">The sequence shown here is derived from an EMBL/GenBank/DDBJ whole genome shotgun (WGS) entry which is preliminary data.</text>
</comment>
<dbReference type="InterPro" id="IPR025241">
    <property type="entry name" value="DUF4190"/>
</dbReference>
<organism evidence="4 5">
    <name type="scientific">Aeromicrobium endophyticum</name>
    <dbReference type="NCBI Taxonomy" id="2292704"/>
    <lineage>
        <taxon>Bacteria</taxon>
        <taxon>Bacillati</taxon>
        <taxon>Actinomycetota</taxon>
        <taxon>Actinomycetes</taxon>
        <taxon>Propionibacteriales</taxon>
        <taxon>Nocardioidaceae</taxon>
        <taxon>Aeromicrobium</taxon>
    </lineage>
</organism>
<dbReference type="OrthoDB" id="3749048at2"/>
<gene>
    <name evidence="4" type="ORF">DX116_14580</name>
</gene>
<feature type="compositionally biased region" description="Pro residues" evidence="1">
    <location>
        <begin position="47"/>
        <end position="60"/>
    </location>
</feature>
<keyword evidence="2" id="KW-0472">Membrane</keyword>
<dbReference type="Pfam" id="PF13828">
    <property type="entry name" value="DUF4190"/>
    <property type="match status" value="1"/>
</dbReference>